<organism evidence="1 2">
    <name type="scientific">Pluteus cervinus</name>
    <dbReference type="NCBI Taxonomy" id="181527"/>
    <lineage>
        <taxon>Eukaryota</taxon>
        <taxon>Fungi</taxon>
        <taxon>Dikarya</taxon>
        <taxon>Basidiomycota</taxon>
        <taxon>Agaricomycotina</taxon>
        <taxon>Agaricomycetes</taxon>
        <taxon>Agaricomycetidae</taxon>
        <taxon>Agaricales</taxon>
        <taxon>Pluteineae</taxon>
        <taxon>Pluteaceae</taxon>
        <taxon>Pluteus</taxon>
    </lineage>
</organism>
<sequence>MSNLSLALSTSPNPPSKERLAFSGSRASKVKAGLFSETEKVSRSSQQLMTAASDVLSKHPKSKTGELSPIAMVLCKNRPEGFSSSSTISGGLPTQCFFDTILVPLPTWILLFALAIFTLLLPSSLSLAVRPPRAWPARRHWMLRYLDGVYYFDIFVIVAMQSIEIGRLDAAQLGVGLLPFVYVGCAVAALMRGTRGLWGYVTGASAGCLLFWLLSMCVMVVKVVALARFGTHGSLARTGSAYPVPDQITDLAVMVPFYALLVGMEAWGLFWPWARSEASMTLLGEQTEMKQPGPSGA</sequence>
<proteinExistence type="predicted"/>
<evidence type="ECO:0000313" key="1">
    <source>
        <dbReference type="EMBL" id="TFK73340.1"/>
    </source>
</evidence>
<gene>
    <name evidence="1" type="ORF">BDN72DRAFT_854790</name>
</gene>
<protein>
    <submittedName>
        <fullName evidence="1">Uncharacterized protein</fullName>
    </submittedName>
</protein>
<accession>A0ACD3B6E9</accession>
<keyword evidence="2" id="KW-1185">Reference proteome</keyword>
<evidence type="ECO:0000313" key="2">
    <source>
        <dbReference type="Proteomes" id="UP000308600"/>
    </source>
</evidence>
<dbReference type="Proteomes" id="UP000308600">
    <property type="component" value="Unassembled WGS sequence"/>
</dbReference>
<name>A0ACD3B6E9_9AGAR</name>
<reference evidence="1 2" key="1">
    <citation type="journal article" date="2019" name="Nat. Ecol. Evol.">
        <title>Megaphylogeny resolves global patterns of mushroom evolution.</title>
        <authorList>
            <person name="Varga T."/>
            <person name="Krizsan K."/>
            <person name="Foldi C."/>
            <person name="Dima B."/>
            <person name="Sanchez-Garcia M."/>
            <person name="Sanchez-Ramirez S."/>
            <person name="Szollosi G.J."/>
            <person name="Szarkandi J.G."/>
            <person name="Papp V."/>
            <person name="Albert L."/>
            <person name="Andreopoulos W."/>
            <person name="Angelini C."/>
            <person name="Antonin V."/>
            <person name="Barry K.W."/>
            <person name="Bougher N.L."/>
            <person name="Buchanan P."/>
            <person name="Buyck B."/>
            <person name="Bense V."/>
            <person name="Catcheside P."/>
            <person name="Chovatia M."/>
            <person name="Cooper J."/>
            <person name="Damon W."/>
            <person name="Desjardin D."/>
            <person name="Finy P."/>
            <person name="Geml J."/>
            <person name="Haridas S."/>
            <person name="Hughes K."/>
            <person name="Justo A."/>
            <person name="Karasinski D."/>
            <person name="Kautmanova I."/>
            <person name="Kiss B."/>
            <person name="Kocsube S."/>
            <person name="Kotiranta H."/>
            <person name="LaButti K.M."/>
            <person name="Lechner B.E."/>
            <person name="Liimatainen K."/>
            <person name="Lipzen A."/>
            <person name="Lukacs Z."/>
            <person name="Mihaltcheva S."/>
            <person name="Morgado L.N."/>
            <person name="Niskanen T."/>
            <person name="Noordeloos M.E."/>
            <person name="Ohm R.A."/>
            <person name="Ortiz-Santana B."/>
            <person name="Ovrebo C."/>
            <person name="Racz N."/>
            <person name="Riley R."/>
            <person name="Savchenko A."/>
            <person name="Shiryaev A."/>
            <person name="Soop K."/>
            <person name="Spirin V."/>
            <person name="Szebenyi C."/>
            <person name="Tomsovsky M."/>
            <person name="Tulloss R.E."/>
            <person name="Uehling J."/>
            <person name="Grigoriev I.V."/>
            <person name="Vagvolgyi C."/>
            <person name="Papp T."/>
            <person name="Martin F.M."/>
            <person name="Miettinen O."/>
            <person name="Hibbett D.S."/>
            <person name="Nagy L.G."/>
        </authorList>
    </citation>
    <scope>NUCLEOTIDE SEQUENCE [LARGE SCALE GENOMIC DNA]</scope>
    <source>
        <strain evidence="1 2">NL-1719</strain>
    </source>
</reference>
<dbReference type="EMBL" id="ML208276">
    <property type="protein sequence ID" value="TFK73340.1"/>
    <property type="molecule type" value="Genomic_DNA"/>
</dbReference>